<feature type="transmembrane region" description="Helical" evidence="6">
    <location>
        <begin position="292"/>
        <end position="311"/>
    </location>
</feature>
<dbReference type="EMBL" id="DXEK01000054">
    <property type="protein sequence ID" value="HIX76611.1"/>
    <property type="molecule type" value="Genomic_DNA"/>
</dbReference>
<comment type="caution">
    <text evidence="7">The sequence shown here is derived from an EMBL/GenBank/DDBJ whole genome shotgun (WGS) entry which is preliminary data.</text>
</comment>
<reference evidence="7" key="2">
    <citation type="submission" date="2021-04" db="EMBL/GenBank/DDBJ databases">
        <authorList>
            <person name="Gilroy R."/>
        </authorList>
    </citation>
    <scope>NUCLEOTIDE SEQUENCE</scope>
    <source>
        <strain evidence="7">CHK183-1962</strain>
    </source>
</reference>
<dbReference type="InterPro" id="IPR002797">
    <property type="entry name" value="Polysacc_synth"/>
</dbReference>
<feature type="transmembrane region" description="Helical" evidence="6">
    <location>
        <begin position="442"/>
        <end position="464"/>
    </location>
</feature>
<name>A0A9D1XCG9_9FIRM</name>
<sequence length="485" mass="54429">MTNKVRSVKFNFIMNSILTASAMIFPIITYPYVSRILQPSGIGTVSFANSVITYFSMFAQLGVPTYGIRACAKVRDDKEKLSRTVQEIMLINIVTCIIVYLAFGCSLYWIPQFREEKLLYIVMGSLILFNTIGVEWLYKGLEQYSYITMRSIVFKFIALIAMFLLIHEKEDYVIYGGITIFAAAGSNVLNFLNLRKYIYLHLVGTYNFRQHLKPISIFFAMSIATTVYTNMDNVMLGFMRGTTENGYYDAAVKIKNILVSFVTSLGTVLLPRVSYYIEVGEKEKFRQIAKKALNFVFLISVPMCIYFILFAKPSIDILSGSAFANAVFPMQLIMPTLVFIGLTNIIGLQMLVPLGREEQVLYSEIVGAIVNIIVNSLLIPRMGAAGAAIGTVLAEISVFCVQVAAMRDQIIPVLKKISYFKIALAVVTGSLCSLWVRYFVPNAFFCLVVSAILFFGSYGIVLLITREKTAIEIFGQLLGKIRKKE</sequence>
<keyword evidence="5 6" id="KW-0472">Membrane</keyword>
<dbReference type="AlphaFoldDB" id="A0A9D1XCG9"/>
<feature type="transmembrane region" description="Helical" evidence="6">
    <location>
        <begin position="251"/>
        <end position="271"/>
    </location>
</feature>
<evidence type="ECO:0000256" key="1">
    <source>
        <dbReference type="ARBA" id="ARBA00004651"/>
    </source>
</evidence>
<dbReference type="CDD" id="cd13128">
    <property type="entry name" value="MATE_Wzx_like"/>
    <property type="match status" value="1"/>
</dbReference>
<proteinExistence type="predicted"/>
<feature type="transmembrane region" description="Helical" evidence="6">
    <location>
        <begin position="360"/>
        <end position="379"/>
    </location>
</feature>
<evidence type="ECO:0000256" key="3">
    <source>
        <dbReference type="ARBA" id="ARBA00022692"/>
    </source>
</evidence>
<evidence type="ECO:0000256" key="5">
    <source>
        <dbReference type="ARBA" id="ARBA00023136"/>
    </source>
</evidence>
<feature type="transmembrane region" description="Helical" evidence="6">
    <location>
        <begin position="89"/>
        <end position="111"/>
    </location>
</feature>
<feature type="transmembrane region" description="Helical" evidence="6">
    <location>
        <begin position="212"/>
        <end position="231"/>
    </location>
</feature>
<keyword evidence="4 6" id="KW-1133">Transmembrane helix</keyword>
<keyword evidence="2" id="KW-1003">Cell membrane</keyword>
<dbReference type="Pfam" id="PF01943">
    <property type="entry name" value="Polysacc_synt"/>
    <property type="match status" value="1"/>
</dbReference>
<gene>
    <name evidence="7" type="ORF">H9734_03315</name>
</gene>
<feature type="transmembrane region" description="Helical" evidence="6">
    <location>
        <begin position="45"/>
        <end position="68"/>
    </location>
</feature>
<dbReference type="PANTHER" id="PTHR30250:SF11">
    <property type="entry name" value="O-ANTIGEN TRANSPORTER-RELATED"/>
    <property type="match status" value="1"/>
</dbReference>
<comment type="subcellular location">
    <subcellularLocation>
        <location evidence="1">Cell membrane</location>
        <topology evidence="1">Multi-pass membrane protein</topology>
    </subcellularLocation>
</comment>
<evidence type="ECO:0000256" key="6">
    <source>
        <dbReference type="SAM" id="Phobius"/>
    </source>
</evidence>
<evidence type="ECO:0000313" key="7">
    <source>
        <dbReference type="EMBL" id="HIX76611.1"/>
    </source>
</evidence>
<dbReference type="GO" id="GO:0005886">
    <property type="term" value="C:plasma membrane"/>
    <property type="evidence" value="ECO:0007669"/>
    <property type="project" value="UniProtKB-SubCell"/>
</dbReference>
<dbReference type="InterPro" id="IPR050833">
    <property type="entry name" value="Poly_Biosynth_Transport"/>
</dbReference>
<feature type="transmembrane region" description="Helical" evidence="6">
    <location>
        <begin position="385"/>
        <end position="405"/>
    </location>
</feature>
<feature type="transmembrane region" description="Helical" evidence="6">
    <location>
        <begin position="172"/>
        <end position="192"/>
    </location>
</feature>
<dbReference type="Proteomes" id="UP000886890">
    <property type="component" value="Unassembled WGS sequence"/>
</dbReference>
<feature type="transmembrane region" description="Helical" evidence="6">
    <location>
        <begin position="147"/>
        <end position="166"/>
    </location>
</feature>
<accession>A0A9D1XCG9</accession>
<feature type="transmembrane region" description="Helical" evidence="6">
    <location>
        <begin position="117"/>
        <end position="138"/>
    </location>
</feature>
<evidence type="ECO:0000256" key="4">
    <source>
        <dbReference type="ARBA" id="ARBA00022989"/>
    </source>
</evidence>
<feature type="transmembrane region" description="Helical" evidence="6">
    <location>
        <begin position="12"/>
        <end position="33"/>
    </location>
</feature>
<keyword evidence="3 6" id="KW-0812">Transmembrane</keyword>
<dbReference type="PANTHER" id="PTHR30250">
    <property type="entry name" value="PST FAMILY PREDICTED COLANIC ACID TRANSPORTER"/>
    <property type="match status" value="1"/>
</dbReference>
<protein>
    <submittedName>
        <fullName evidence="7">Flippase</fullName>
    </submittedName>
</protein>
<evidence type="ECO:0000256" key="2">
    <source>
        <dbReference type="ARBA" id="ARBA00022475"/>
    </source>
</evidence>
<reference evidence="7" key="1">
    <citation type="journal article" date="2021" name="PeerJ">
        <title>Extensive microbial diversity within the chicken gut microbiome revealed by metagenomics and culture.</title>
        <authorList>
            <person name="Gilroy R."/>
            <person name="Ravi A."/>
            <person name="Getino M."/>
            <person name="Pursley I."/>
            <person name="Horton D.L."/>
            <person name="Alikhan N.F."/>
            <person name="Baker D."/>
            <person name="Gharbi K."/>
            <person name="Hall N."/>
            <person name="Watson M."/>
            <person name="Adriaenssens E.M."/>
            <person name="Foster-Nyarko E."/>
            <person name="Jarju S."/>
            <person name="Secka A."/>
            <person name="Antonio M."/>
            <person name="Oren A."/>
            <person name="Chaudhuri R.R."/>
            <person name="La Ragione R."/>
            <person name="Hildebrand F."/>
            <person name="Pallen M.J."/>
        </authorList>
    </citation>
    <scope>NUCLEOTIDE SEQUENCE</scope>
    <source>
        <strain evidence="7">CHK183-1962</strain>
    </source>
</reference>
<organism evidence="7 8">
    <name type="scientific">Candidatus Fusicatenibacter merdavium</name>
    <dbReference type="NCBI Taxonomy" id="2838600"/>
    <lineage>
        <taxon>Bacteria</taxon>
        <taxon>Bacillati</taxon>
        <taxon>Bacillota</taxon>
        <taxon>Clostridia</taxon>
        <taxon>Lachnospirales</taxon>
        <taxon>Lachnospiraceae</taxon>
        <taxon>Fusicatenibacter</taxon>
    </lineage>
</organism>
<feature type="transmembrane region" description="Helical" evidence="6">
    <location>
        <begin position="417"/>
        <end position="436"/>
    </location>
</feature>
<feature type="transmembrane region" description="Helical" evidence="6">
    <location>
        <begin position="323"/>
        <end position="348"/>
    </location>
</feature>
<evidence type="ECO:0000313" key="8">
    <source>
        <dbReference type="Proteomes" id="UP000886890"/>
    </source>
</evidence>